<name>A0A849HKB6_9MICO</name>
<dbReference type="PANTHER" id="PTHR47053">
    <property type="entry name" value="MUREIN DD-ENDOPEPTIDASE MEPH-RELATED"/>
    <property type="match status" value="1"/>
</dbReference>
<keyword evidence="3" id="KW-0378">Hydrolase</keyword>
<dbReference type="PROSITE" id="PS51935">
    <property type="entry name" value="NLPC_P60"/>
    <property type="match status" value="1"/>
</dbReference>
<keyword evidence="2" id="KW-0645">Protease</keyword>
<evidence type="ECO:0000313" key="7">
    <source>
        <dbReference type="EMBL" id="NNM46781.1"/>
    </source>
</evidence>
<dbReference type="SUPFAM" id="SSF54001">
    <property type="entry name" value="Cysteine proteinases"/>
    <property type="match status" value="1"/>
</dbReference>
<dbReference type="GO" id="GO:0008234">
    <property type="term" value="F:cysteine-type peptidase activity"/>
    <property type="evidence" value="ECO:0007669"/>
    <property type="project" value="UniProtKB-KW"/>
</dbReference>
<dbReference type="Proteomes" id="UP000588586">
    <property type="component" value="Unassembled WGS sequence"/>
</dbReference>
<dbReference type="Pfam" id="PF00877">
    <property type="entry name" value="NLPC_P60"/>
    <property type="match status" value="1"/>
</dbReference>
<dbReference type="Gene3D" id="3.90.1720.10">
    <property type="entry name" value="endopeptidase domain like (from Nostoc punctiforme)"/>
    <property type="match status" value="1"/>
</dbReference>
<organism evidence="7 8">
    <name type="scientific">Knoellia koreensis</name>
    <dbReference type="NCBI Taxonomy" id="2730921"/>
    <lineage>
        <taxon>Bacteria</taxon>
        <taxon>Bacillati</taxon>
        <taxon>Actinomycetota</taxon>
        <taxon>Actinomycetes</taxon>
        <taxon>Micrococcales</taxon>
        <taxon>Intrasporangiaceae</taxon>
        <taxon>Knoellia</taxon>
    </lineage>
</organism>
<dbReference type="GO" id="GO:0006508">
    <property type="term" value="P:proteolysis"/>
    <property type="evidence" value="ECO:0007669"/>
    <property type="project" value="UniProtKB-KW"/>
</dbReference>
<comment type="similarity">
    <text evidence="1">Belongs to the peptidase C40 family.</text>
</comment>
<evidence type="ECO:0000256" key="3">
    <source>
        <dbReference type="ARBA" id="ARBA00022801"/>
    </source>
</evidence>
<evidence type="ECO:0000313" key="8">
    <source>
        <dbReference type="Proteomes" id="UP000588586"/>
    </source>
</evidence>
<gene>
    <name evidence="7" type="ORF">HJG52_12280</name>
</gene>
<keyword evidence="8" id="KW-1185">Reference proteome</keyword>
<evidence type="ECO:0000256" key="2">
    <source>
        <dbReference type="ARBA" id="ARBA00022670"/>
    </source>
</evidence>
<evidence type="ECO:0000259" key="6">
    <source>
        <dbReference type="PROSITE" id="PS51935"/>
    </source>
</evidence>
<dbReference type="InterPro" id="IPR038765">
    <property type="entry name" value="Papain-like_cys_pep_sf"/>
</dbReference>
<accession>A0A849HKB6</accession>
<dbReference type="EMBL" id="JABEPQ010000002">
    <property type="protein sequence ID" value="NNM46781.1"/>
    <property type="molecule type" value="Genomic_DNA"/>
</dbReference>
<dbReference type="PANTHER" id="PTHR47053:SF1">
    <property type="entry name" value="MUREIN DD-ENDOPEPTIDASE MEPH-RELATED"/>
    <property type="match status" value="1"/>
</dbReference>
<reference evidence="7 8" key="1">
    <citation type="submission" date="2020-04" db="EMBL/GenBank/DDBJ databases">
        <title>Knoellia sp. isolate from air conditioner.</title>
        <authorList>
            <person name="Chea S."/>
            <person name="Kim D.-U."/>
        </authorList>
    </citation>
    <scope>NUCLEOTIDE SEQUENCE [LARGE SCALE GENOMIC DNA]</scope>
    <source>
        <strain evidence="7 8">DB2414S</strain>
    </source>
</reference>
<evidence type="ECO:0000256" key="4">
    <source>
        <dbReference type="ARBA" id="ARBA00022807"/>
    </source>
</evidence>
<keyword evidence="4" id="KW-0788">Thiol protease</keyword>
<comment type="caution">
    <text evidence="7">The sequence shown here is derived from an EMBL/GenBank/DDBJ whole genome shotgun (WGS) entry which is preliminary data.</text>
</comment>
<evidence type="ECO:0000256" key="5">
    <source>
        <dbReference type="SAM" id="MobiDB-lite"/>
    </source>
</evidence>
<feature type="region of interest" description="Disordered" evidence="5">
    <location>
        <begin position="101"/>
        <end position="141"/>
    </location>
</feature>
<dbReference type="AlphaFoldDB" id="A0A849HKB6"/>
<dbReference type="RefSeq" id="WP_171243842.1">
    <property type="nucleotide sequence ID" value="NZ_JABEPQ010000002.1"/>
</dbReference>
<dbReference type="InterPro" id="IPR000064">
    <property type="entry name" value="NLP_P60_dom"/>
</dbReference>
<feature type="domain" description="NlpC/P60" evidence="6">
    <location>
        <begin position="152"/>
        <end position="264"/>
    </location>
</feature>
<protein>
    <submittedName>
        <fullName evidence="7">C40 family peptidase</fullName>
    </submittedName>
</protein>
<sequence length="264" mass="26929">MASQPAGRHRAPGRFNPVSEISGIVAQAAQPAVKTSAVLAASGGLVASFALPASAAPASSALTTKATAPTAAPVAVQAPETAAPQATDSFGLIGFEAVAKPKPKPKPKPVVRPAPVQQEQPRAAVRDTSATVSRSAERTAAPATTKDYSNLAPAAGGVLAIAAQYAGLPYRYGGTSPSTGFDCSGFTQYVFARVGKSLPRTAEAQRQAATPVSDPQPGDLVFFGAPAYHVGIYAGNNQMWDSPRTGSVVSKRSIWTSAVTYGRP</sequence>
<proteinExistence type="inferred from homology"/>
<evidence type="ECO:0000256" key="1">
    <source>
        <dbReference type="ARBA" id="ARBA00007074"/>
    </source>
</evidence>
<dbReference type="InterPro" id="IPR051202">
    <property type="entry name" value="Peptidase_C40"/>
</dbReference>